<keyword evidence="2" id="KW-0548">Nucleotidyltransferase</keyword>
<evidence type="ECO:0000313" key="2">
    <source>
        <dbReference type="EMBL" id="VAW99412.1"/>
    </source>
</evidence>
<keyword evidence="2" id="KW-0695">RNA-directed DNA polymerase</keyword>
<dbReference type="InterPro" id="IPR000477">
    <property type="entry name" value="RT_dom"/>
</dbReference>
<keyword evidence="2" id="KW-0808">Transferase</keyword>
<name>A0A3B1AHF0_9ZZZZ</name>
<dbReference type="PROSITE" id="PS50878">
    <property type="entry name" value="RT_POL"/>
    <property type="match status" value="1"/>
</dbReference>
<evidence type="ECO:0000259" key="1">
    <source>
        <dbReference type="PROSITE" id="PS50878"/>
    </source>
</evidence>
<dbReference type="EMBL" id="UOFU01000170">
    <property type="protein sequence ID" value="VAW99412.1"/>
    <property type="molecule type" value="Genomic_DNA"/>
</dbReference>
<dbReference type="CDD" id="cd01651">
    <property type="entry name" value="RT_G2_intron"/>
    <property type="match status" value="1"/>
</dbReference>
<reference evidence="2" key="1">
    <citation type="submission" date="2018-06" db="EMBL/GenBank/DDBJ databases">
        <authorList>
            <person name="Zhirakovskaya E."/>
        </authorList>
    </citation>
    <scope>NUCLEOTIDE SEQUENCE</scope>
</reference>
<protein>
    <submittedName>
        <fullName evidence="2">Retron-type RNA-directed DNA polymerase</fullName>
        <ecNumber evidence="2">2.7.7.49</ecNumber>
    </submittedName>
</protein>
<dbReference type="PANTHER" id="PTHR34047">
    <property type="entry name" value="NUCLEAR INTRON MATURASE 1, MITOCHONDRIAL-RELATED"/>
    <property type="match status" value="1"/>
</dbReference>
<feature type="non-terminal residue" evidence="2">
    <location>
        <position position="1"/>
    </location>
</feature>
<dbReference type="Pfam" id="PF00078">
    <property type="entry name" value="RVT_1"/>
    <property type="match status" value="1"/>
</dbReference>
<organism evidence="2">
    <name type="scientific">hydrothermal vent metagenome</name>
    <dbReference type="NCBI Taxonomy" id="652676"/>
    <lineage>
        <taxon>unclassified sequences</taxon>
        <taxon>metagenomes</taxon>
        <taxon>ecological metagenomes</taxon>
    </lineage>
</organism>
<dbReference type="InterPro" id="IPR051083">
    <property type="entry name" value="GrpII_Intron_Splice-Mob/Def"/>
</dbReference>
<dbReference type="GO" id="GO:0003964">
    <property type="term" value="F:RNA-directed DNA polymerase activity"/>
    <property type="evidence" value="ECO:0007669"/>
    <property type="project" value="UniProtKB-KW"/>
</dbReference>
<dbReference type="InterPro" id="IPR030931">
    <property type="entry name" value="Group_II_RT_mat"/>
</dbReference>
<feature type="domain" description="Reverse transcriptase" evidence="1">
    <location>
        <begin position="94"/>
        <end position="337"/>
    </location>
</feature>
<dbReference type="SUPFAM" id="SSF56672">
    <property type="entry name" value="DNA/RNA polymerases"/>
    <property type="match status" value="1"/>
</dbReference>
<dbReference type="PANTHER" id="PTHR34047:SF8">
    <property type="entry name" value="PROTEIN YKFC"/>
    <property type="match status" value="1"/>
</dbReference>
<dbReference type="AlphaFoldDB" id="A0A3B1AHF0"/>
<accession>A0A3B1AHF0</accession>
<dbReference type="EC" id="2.7.7.49" evidence="2"/>
<dbReference type="NCBIfam" id="TIGR04416">
    <property type="entry name" value="group_II_RT_mat"/>
    <property type="match status" value="1"/>
</dbReference>
<proteinExistence type="predicted"/>
<sequence length="458" mass="53453">ATYMGKVLTEVRSPQRKLVPDAEDWERHELTSLRGIAYKAKMKPDYRFRDLSRSIDETLLGYCFRKLNKKAASGVDRVTYSGYKENYTANIGNLMGRLKRGGYRAKLVKRKHIPKGAGKTRPLGIPVIEDKLLQTAASEILSAIYEQEFHPFSYGYRPRRGARQAADDLVVRMQFGRFGYVVEADIKGFFNHIDHDKLLEMLAQRIDDKRFLRLINKWLKAGILEEDKSISYPEEGTPQGGSVSPILANIYLHNVIDEWFEEVVKPHCEGDAIICRFADDFVCAFQYARDAERFYKALPKRLEKFNLQVAEDKTHILRFSRFQPSPQNRFCFLSFEFYWDSDTKGKPRLFRRTGRKRLQTAKRNLSEYIGENRHMKTSLLLASLTRKLRGHYNYFGVIGNLAGLHAVKQHVMELLHKWLNRRSGRRSFTWERLKHYLNFNPLPTPVCRAKAATTKVWW</sequence>
<dbReference type="InterPro" id="IPR013597">
    <property type="entry name" value="Mat_intron_G2"/>
</dbReference>
<dbReference type="InterPro" id="IPR043502">
    <property type="entry name" value="DNA/RNA_pol_sf"/>
</dbReference>
<gene>
    <name evidence="2" type="ORF">MNBD_GAMMA20-2084</name>
</gene>
<dbReference type="Pfam" id="PF08388">
    <property type="entry name" value="GIIM"/>
    <property type="match status" value="1"/>
</dbReference>